<dbReference type="InterPro" id="IPR025961">
    <property type="entry name" value="Metal_resist"/>
</dbReference>
<feature type="region of interest" description="Disordered" evidence="4">
    <location>
        <begin position="143"/>
        <end position="172"/>
    </location>
</feature>
<evidence type="ECO:0000256" key="2">
    <source>
        <dbReference type="ARBA" id="ARBA00044983"/>
    </source>
</evidence>
<proteinExistence type="inferred from homology"/>
<accession>A0A7W8G0X1</accession>
<comment type="similarity">
    <text evidence="1">Belongs to the ZraP family.</text>
</comment>
<name>A0A7W8G0X1_9GAMM</name>
<evidence type="ECO:0000313" key="6">
    <source>
        <dbReference type="Proteomes" id="UP000521199"/>
    </source>
</evidence>
<dbReference type="AlphaFoldDB" id="A0A7W8G0X1"/>
<evidence type="ECO:0000256" key="3">
    <source>
        <dbReference type="ARBA" id="ARBA00045001"/>
    </source>
</evidence>
<evidence type="ECO:0000313" key="5">
    <source>
        <dbReference type="EMBL" id="MBB5209616.1"/>
    </source>
</evidence>
<reference evidence="5 6" key="1">
    <citation type="submission" date="2020-08" db="EMBL/GenBank/DDBJ databases">
        <title>Genomic Encyclopedia of Type Strains, Phase IV (KMG-IV): sequencing the most valuable type-strain genomes for metagenomic binning, comparative biology and taxonomic classification.</title>
        <authorList>
            <person name="Goeker M."/>
        </authorList>
    </citation>
    <scope>NUCLEOTIDE SEQUENCE [LARGE SCALE GENOMIC DNA]</scope>
    <source>
        <strain evidence="5 6">DSM 24163</strain>
    </source>
</reference>
<evidence type="ECO:0000256" key="4">
    <source>
        <dbReference type="SAM" id="MobiDB-lite"/>
    </source>
</evidence>
<dbReference type="RefSeq" id="WP_183962154.1">
    <property type="nucleotide sequence ID" value="NZ_JACHHP010000007.1"/>
</dbReference>
<organism evidence="5 6">
    <name type="scientific">Chiayiivirga flava</name>
    <dbReference type="NCBI Taxonomy" id="659595"/>
    <lineage>
        <taxon>Bacteria</taxon>
        <taxon>Pseudomonadati</taxon>
        <taxon>Pseudomonadota</taxon>
        <taxon>Gammaproteobacteria</taxon>
        <taxon>Lysobacterales</taxon>
        <taxon>Lysobacteraceae</taxon>
        <taxon>Chiayiivirga</taxon>
    </lineage>
</organism>
<evidence type="ECO:0000256" key="1">
    <source>
        <dbReference type="ARBA" id="ARBA00044945"/>
    </source>
</evidence>
<protein>
    <recommendedName>
        <fullName evidence="2">Signaling pathway modulator ZraP</fullName>
    </recommendedName>
    <alternativeName>
        <fullName evidence="3">Zinc resistance-associated protein</fullName>
    </alternativeName>
</protein>
<keyword evidence="6" id="KW-1185">Reference proteome</keyword>
<comment type="caution">
    <text evidence="5">The sequence shown here is derived from an EMBL/GenBank/DDBJ whole genome shotgun (WGS) entry which is preliminary data.</text>
</comment>
<gene>
    <name evidence="5" type="ORF">HNQ52_003188</name>
</gene>
<sequence>MSGLSRTARIVVLASLALNVLLAVALVLAVRDGERDPPRRHAPALPGMFDPRALRDALPPERRAVVDGALEVHRGAIRARLGDLFDARRGVREAMLAPTFDRAALDAAFERLRTAETATATQAQAMLGDVLAQTTLQERRVLAERLERRPGRARDGGRERDRGRDRAPRTQD</sequence>
<dbReference type="EMBL" id="JACHHP010000007">
    <property type="protein sequence ID" value="MBB5209616.1"/>
    <property type="molecule type" value="Genomic_DNA"/>
</dbReference>
<dbReference type="Pfam" id="PF13801">
    <property type="entry name" value="Metal_resist"/>
    <property type="match status" value="1"/>
</dbReference>
<dbReference type="Proteomes" id="UP000521199">
    <property type="component" value="Unassembled WGS sequence"/>
</dbReference>